<dbReference type="FunFam" id="3.40.50.300:FF:004169">
    <property type="entry name" value="Atlastin 3"/>
    <property type="match status" value="1"/>
</dbReference>
<keyword evidence="9 12" id="KW-0472">Membrane</keyword>
<keyword evidence="4" id="KW-0378">Hydrolase</keyword>
<keyword evidence="7 12" id="KW-1133">Transmembrane helix</keyword>
<evidence type="ECO:0000256" key="11">
    <source>
        <dbReference type="PROSITE-ProRule" id="PRU01052"/>
    </source>
</evidence>
<dbReference type="Proteomes" id="UP001153954">
    <property type="component" value="Unassembled WGS sequence"/>
</dbReference>
<dbReference type="Gene3D" id="1.20.58.420">
    <property type="entry name" value="AHSP"/>
    <property type="match status" value="1"/>
</dbReference>
<dbReference type="SUPFAM" id="SSF52540">
    <property type="entry name" value="P-loop containing nucleoside triphosphate hydrolases"/>
    <property type="match status" value="1"/>
</dbReference>
<evidence type="ECO:0000313" key="15">
    <source>
        <dbReference type="Proteomes" id="UP001153954"/>
    </source>
</evidence>
<keyword evidence="8" id="KW-0342">GTP-binding</keyword>
<evidence type="ECO:0000256" key="7">
    <source>
        <dbReference type="ARBA" id="ARBA00022989"/>
    </source>
</evidence>
<evidence type="ECO:0000256" key="3">
    <source>
        <dbReference type="ARBA" id="ARBA00022741"/>
    </source>
</evidence>
<feature type="transmembrane region" description="Helical" evidence="12">
    <location>
        <begin position="421"/>
        <end position="444"/>
    </location>
</feature>
<dbReference type="InterPro" id="IPR027417">
    <property type="entry name" value="P-loop_NTPase"/>
</dbReference>
<keyword evidence="5" id="KW-0256">Endoplasmic reticulum</keyword>
<keyword evidence="15" id="KW-1185">Reference proteome</keyword>
<organism evidence="14 15">
    <name type="scientific">Euphydryas editha</name>
    <name type="common">Edith's checkerspot</name>
    <dbReference type="NCBI Taxonomy" id="104508"/>
    <lineage>
        <taxon>Eukaryota</taxon>
        <taxon>Metazoa</taxon>
        <taxon>Ecdysozoa</taxon>
        <taxon>Arthropoda</taxon>
        <taxon>Hexapoda</taxon>
        <taxon>Insecta</taxon>
        <taxon>Pterygota</taxon>
        <taxon>Neoptera</taxon>
        <taxon>Endopterygota</taxon>
        <taxon>Lepidoptera</taxon>
        <taxon>Glossata</taxon>
        <taxon>Ditrysia</taxon>
        <taxon>Papilionoidea</taxon>
        <taxon>Nymphalidae</taxon>
        <taxon>Nymphalinae</taxon>
        <taxon>Euphydryas</taxon>
    </lineage>
</organism>
<evidence type="ECO:0000256" key="8">
    <source>
        <dbReference type="ARBA" id="ARBA00023134"/>
    </source>
</evidence>
<keyword evidence="3" id="KW-0547">Nucleotide-binding</keyword>
<gene>
    <name evidence="14" type="ORF">EEDITHA_LOCUS10420</name>
</gene>
<sequence length="518" mass="57721">MADIKSGRGIQVLIPSTDHTFTLNEEALEKLLLNDEVKDLPVVVISVAGAFRKGKSFLLSFFLRYLYQTYNLKVAGGEWMGSPDEPLQGFSWRGGSERHTTGLLLWSHPFIATLENGDKVVIYLMDTQGTFDSESTVKDNATVFALSTMLSSVQIYNVSQQIEEDDLQHLQLFTDYGRLALESNTGKPFQRLQFLVRDWSYPYDHPYGAEGGQRLLEKQLSIRENQHPELQSLRRHIISCFEELRCFLMPHPGIKVATDPSFKGKLSDISDEFKQCLKEFVPMLTAPENLIVKKIAGHSVKARDLLIYMKSYMNVFSGSTLPEPKTILEATAEANNLSAVAEAKDVYETLMEEVAGGAKPYVQPALLQQEHRRARDKALHAFNSKKKMGGDEFSASHSQKLIKELDEQFEQYRLRNDDKNVLRRLGTALVLAAGALAAWLLAAVCGLLDLAALSLLASLGAYAAVAALLLWGYSRITGNFGEWALILDEKTAMIMNMVIPAPLQAATGLSYSTDKKET</sequence>
<dbReference type="GO" id="GO:0003924">
    <property type="term" value="F:GTPase activity"/>
    <property type="evidence" value="ECO:0007669"/>
    <property type="project" value="InterPro"/>
</dbReference>
<dbReference type="PROSITE" id="PS51715">
    <property type="entry name" value="G_GB1_RHD3"/>
    <property type="match status" value="1"/>
</dbReference>
<dbReference type="InterPro" id="IPR036543">
    <property type="entry name" value="Guanylate-bd_C_sf"/>
</dbReference>
<reference evidence="14" key="1">
    <citation type="submission" date="2022-03" db="EMBL/GenBank/DDBJ databases">
        <authorList>
            <person name="Tunstrom K."/>
        </authorList>
    </citation>
    <scope>NUCLEOTIDE SEQUENCE</scope>
</reference>
<evidence type="ECO:0000259" key="13">
    <source>
        <dbReference type="PROSITE" id="PS51715"/>
    </source>
</evidence>
<comment type="caution">
    <text evidence="14">The sequence shown here is derived from an EMBL/GenBank/DDBJ whole genome shotgun (WGS) entry which is preliminary data.</text>
</comment>
<dbReference type="SUPFAM" id="SSF48340">
    <property type="entry name" value="Interferon-induced guanylate-binding protein 1 (GBP1), C-terminal domain"/>
    <property type="match status" value="1"/>
</dbReference>
<dbReference type="GO" id="GO:0005525">
    <property type="term" value="F:GTP binding"/>
    <property type="evidence" value="ECO:0007669"/>
    <property type="project" value="UniProtKB-KW"/>
</dbReference>
<dbReference type="EMBL" id="CAKOGL010000014">
    <property type="protein sequence ID" value="CAH2094903.1"/>
    <property type="molecule type" value="Genomic_DNA"/>
</dbReference>
<comment type="subcellular location">
    <subcellularLocation>
        <location evidence="1">Endoplasmic reticulum membrane</location>
        <topology evidence="1">Multi-pass membrane protein</topology>
    </subcellularLocation>
</comment>
<dbReference type="GO" id="GO:0005789">
    <property type="term" value="C:endoplasmic reticulum membrane"/>
    <property type="evidence" value="ECO:0007669"/>
    <property type="project" value="UniProtKB-SubCell"/>
</dbReference>
<accession>A0AAU9U6Z8</accession>
<dbReference type="FunFam" id="1.20.58.420:FF:000001">
    <property type="entry name" value="Atlastin-1 isoform 1"/>
    <property type="match status" value="1"/>
</dbReference>
<evidence type="ECO:0000256" key="10">
    <source>
        <dbReference type="ARBA" id="ARBA00049117"/>
    </source>
</evidence>
<evidence type="ECO:0000256" key="12">
    <source>
        <dbReference type="SAM" id="Phobius"/>
    </source>
</evidence>
<feature type="transmembrane region" description="Helical" evidence="12">
    <location>
        <begin position="450"/>
        <end position="471"/>
    </location>
</feature>
<comment type="catalytic activity">
    <reaction evidence="10">
        <text>GTP + H2O = GDP + phosphate + H(+)</text>
        <dbReference type="Rhea" id="RHEA:19669"/>
        <dbReference type="ChEBI" id="CHEBI:15377"/>
        <dbReference type="ChEBI" id="CHEBI:15378"/>
        <dbReference type="ChEBI" id="CHEBI:37565"/>
        <dbReference type="ChEBI" id="CHEBI:43474"/>
        <dbReference type="ChEBI" id="CHEBI:58189"/>
    </reaction>
    <physiologicalReaction direction="left-to-right" evidence="10">
        <dbReference type="Rhea" id="RHEA:19670"/>
    </physiologicalReaction>
</comment>
<protein>
    <recommendedName>
        <fullName evidence="13">GB1/RHD3-type G domain-containing protein</fullName>
    </recommendedName>
</protein>
<evidence type="ECO:0000256" key="6">
    <source>
        <dbReference type="ARBA" id="ARBA00022842"/>
    </source>
</evidence>
<evidence type="ECO:0000256" key="5">
    <source>
        <dbReference type="ARBA" id="ARBA00022824"/>
    </source>
</evidence>
<evidence type="ECO:0000256" key="9">
    <source>
        <dbReference type="ARBA" id="ARBA00023136"/>
    </source>
</evidence>
<dbReference type="Pfam" id="PF02263">
    <property type="entry name" value="GBP"/>
    <property type="match status" value="1"/>
</dbReference>
<dbReference type="AlphaFoldDB" id="A0AAU9U6Z8"/>
<evidence type="ECO:0000256" key="4">
    <source>
        <dbReference type="ARBA" id="ARBA00022801"/>
    </source>
</evidence>
<feature type="domain" description="GB1/RHD3-type G" evidence="13">
    <location>
        <begin position="39"/>
        <end position="289"/>
    </location>
</feature>
<dbReference type="Gene3D" id="3.40.50.300">
    <property type="entry name" value="P-loop containing nucleotide triphosphate hydrolases"/>
    <property type="match status" value="1"/>
</dbReference>
<name>A0AAU9U6Z8_EUPED</name>
<dbReference type="InterPro" id="IPR030386">
    <property type="entry name" value="G_GB1_RHD3_dom"/>
</dbReference>
<dbReference type="InterPro" id="IPR015894">
    <property type="entry name" value="Guanylate-bd_N"/>
</dbReference>
<evidence type="ECO:0000313" key="14">
    <source>
        <dbReference type="EMBL" id="CAH2094903.1"/>
    </source>
</evidence>
<comment type="similarity">
    <text evidence="11">Belongs to the TRAFAC class dynamin-like GTPase superfamily. GB1/RHD3 GTPase family.</text>
</comment>
<proteinExistence type="inferred from homology"/>
<dbReference type="PANTHER" id="PTHR10751">
    <property type="entry name" value="GUANYLATE BINDING PROTEIN"/>
    <property type="match status" value="1"/>
</dbReference>
<evidence type="ECO:0000256" key="2">
    <source>
        <dbReference type="ARBA" id="ARBA00022692"/>
    </source>
</evidence>
<evidence type="ECO:0000256" key="1">
    <source>
        <dbReference type="ARBA" id="ARBA00004477"/>
    </source>
</evidence>
<dbReference type="CDD" id="cd01851">
    <property type="entry name" value="GBP"/>
    <property type="match status" value="1"/>
</dbReference>
<keyword evidence="6" id="KW-0460">Magnesium</keyword>
<keyword evidence="2 12" id="KW-0812">Transmembrane</keyword>